<proteinExistence type="predicted"/>
<sequence length="128" mass="13824">VSEVVEALFRCEPASPSHCLTLRWFRSRVGRSSVGLQLGQAAVVCGCSCYDSLAPLYWGGCRQESMAGELEEWTVLHEGYSLAVSSSVGLSLGVSRGDTWLFLPDLVEVWDVGACAVRLCSHVVAPVF</sequence>
<feature type="non-terminal residue" evidence="1">
    <location>
        <position position="1"/>
    </location>
</feature>
<organism evidence="1 2">
    <name type="scientific">Colocasia esculenta</name>
    <name type="common">Wild taro</name>
    <name type="synonym">Arum esculentum</name>
    <dbReference type="NCBI Taxonomy" id="4460"/>
    <lineage>
        <taxon>Eukaryota</taxon>
        <taxon>Viridiplantae</taxon>
        <taxon>Streptophyta</taxon>
        <taxon>Embryophyta</taxon>
        <taxon>Tracheophyta</taxon>
        <taxon>Spermatophyta</taxon>
        <taxon>Magnoliopsida</taxon>
        <taxon>Liliopsida</taxon>
        <taxon>Araceae</taxon>
        <taxon>Aroideae</taxon>
        <taxon>Colocasieae</taxon>
        <taxon>Colocasia</taxon>
    </lineage>
</organism>
<dbReference type="Proteomes" id="UP000652761">
    <property type="component" value="Unassembled WGS sequence"/>
</dbReference>
<evidence type="ECO:0000313" key="1">
    <source>
        <dbReference type="EMBL" id="MQM06283.1"/>
    </source>
</evidence>
<protein>
    <submittedName>
        <fullName evidence="1">Uncharacterized protein</fullName>
    </submittedName>
</protein>
<dbReference type="AlphaFoldDB" id="A0A843W5F3"/>
<comment type="caution">
    <text evidence="1">The sequence shown here is derived from an EMBL/GenBank/DDBJ whole genome shotgun (WGS) entry which is preliminary data.</text>
</comment>
<keyword evidence="2" id="KW-1185">Reference proteome</keyword>
<evidence type="ECO:0000313" key="2">
    <source>
        <dbReference type="Proteomes" id="UP000652761"/>
    </source>
</evidence>
<name>A0A843W5F3_COLES</name>
<accession>A0A843W5F3</accession>
<dbReference type="EMBL" id="NMUH01003593">
    <property type="protein sequence ID" value="MQM06283.1"/>
    <property type="molecule type" value="Genomic_DNA"/>
</dbReference>
<gene>
    <name evidence="1" type="ORF">Taro_039105</name>
</gene>
<reference evidence="1" key="1">
    <citation type="submission" date="2017-07" db="EMBL/GenBank/DDBJ databases">
        <title>Taro Niue Genome Assembly and Annotation.</title>
        <authorList>
            <person name="Atibalentja N."/>
            <person name="Keating K."/>
            <person name="Fields C.J."/>
        </authorList>
    </citation>
    <scope>NUCLEOTIDE SEQUENCE</scope>
    <source>
        <strain evidence="1">Niue_2</strain>
        <tissue evidence="1">Leaf</tissue>
    </source>
</reference>